<comment type="caution">
    <text evidence="10">The sequence shown here is derived from an EMBL/GenBank/DDBJ whole genome shotgun (WGS) entry which is preliminary data.</text>
</comment>
<gene>
    <name evidence="10" type="ORF">ACFP73_07140</name>
</gene>
<dbReference type="NCBIfam" id="TIGR03506">
    <property type="entry name" value="FlgEFG_subfam"/>
    <property type="match status" value="1"/>
</dbReference>
<dbReference type="InterPro" id="IPR010930">
    <property type="entry name" value="Flg_bb/hook_C_dom"/>
</dbReference>
<keyword evidence="10" id="KW-0966">Cell projection</keyword>
<comment type="subunit">
    <text evidence="4 6">The basal body constitutes a major portion of the flagellar organelle and consists of five rings (E,L,P,S, and M) mounted on a central rod. The rod consists of about 26 subunits of FlgG in the distal portion, and FlgB, FlgC and FlgF are thought to build up the proximal portion of the rod with about 6 subunits each.</text>
</comment>
<feature type="domain" description="Flagellar basal body rod protein N-terminal" evidence="7">
    <location>
        <begin position="5"/>
        <end position="35"/>
    </location>
</feature>
<evidence type="ECO:0000256" key="3">
    <source>
        <dbReference type="ARBA" id="ARBA00023143"/>
    </source>
</evidence>
<evidence type="ECO:0000313" key="10">
    <source>
        <dbReference type="EMBL" id="MFC6361872.1"/>
    </source>
</evidence>
<evidence type="ECO:0000259" key="7">
    <source>
        <dbReference type="Pfam" id="PF00460"/>
    </source>
</evidence>
<feature type="domain" description="Flagellar basal-body/hook protein C-terminal" evidence="8">
    <location>
        <begin position="203"/>
        <end position="247"/>
    </location>
</feature>
<dbReference type="PANTHER" id="PTHR30435">
    <property type="entry name" value="FLAGELLAR PROTEIN"/>
    <property type="match status" value="1"/>
</dbReference>
<comment type="similarity">
    <text evidence="2 6">Belongs to the flagella basal body rod proteins family.</text>
</comment>
<evidence type="ECO:0000313" key="11">
    <source>
        <dbReference type="Proteomes" id="UP001596215"/>
    </source>
</evidence>
<reference evidence="11" key="1">
    <citation type="journal article" date="2019" name="Int. J. Syst. Evol. Microbiol.">
        <title>The Global Catalogue of Microorganisms (GCM) 10K type strain sequencing project: providing services to taxonomists for standard genome sequencing and annotation.</title>
        <authorList>
            <consortium name="The Broad Institute Genomics Platform"/>
            <consortium name="The Broad Institute Genome Sequencing Center for Infectious Disease"/>
            <person name="Wu L."/>
            <person name="Ma J."/>
        </authorList>
    </citation>
    <scope>NUCLEOTIDE SEQUENCE [LARGE SCALE GENOMIC DNA]</scope>
    <source>
        <strain evidence="11">CGMCC 4.1530</strain>
    </source>
</reference>
<keyword evidence="3 6" id="KW-0975">Bacterial flagellum</keyword>
<dbReference type="InterPro" id="IPR020013">
    <property type="entry name" value="Flagellar_FlgE/F/G"/>
</dbReference>
<evidence type="ECO:0000256" key="6">
    <source>
        <dbReference type="RuleBase" id="RU362116"/>
    </source>
</evidence>
<dbReference type="PROSITE" id="PS00588">
    <property type="entry name" value="FLAGELLA_BB_ROD"/>
    <property type="match status" value="1"/>
</dbReference>
<dbReference type="PANTHER" id="PTHR30435:SF18">
    <property type="entry name" value="FLAGELLAR BASAL-BODY ROD PROTEIN FLGF"/>
    <property type="match status" value="1"/>
</dbReference>
<dbReference type="Pfam" id="PF22692">
    <property type="entry name" value="LlgE_F_G_D1"/>
    <property type="match status" value="1"/>
</dbReference>
<sequence length="252" mass="26508">MDHAIYTAMGGASQTLAMQAVTTANLANVSTPGFRAQLSAFRAVPVNGPSLPTRILVTASTPGADMSAGKLDYTERPLDVATEPDAWLAIRMADGSEAYTRNGNMQLDPQGMLTIAGHPVMGEDGPIALPQNAKLTIAADGSITALNPGDQPNATVQVARLKLVSGGPATLVRSDDGFFRPSRQVQQQSGPVLAEDPNLRVMPGVLEGSNVNPAEAMVSLIGQARQFEMQMKEISSVDQNEQKANQLLSLNS</sequence>
<keyword evidence="10" id="KW-0969">Cilium</keyword>
<dbReference type="InterPro" id="IPR001444">
    <property type="entry name" value="Flag_bb_rod_N"/>
</dbReference>
<dbReference type="Pfam" id="PF00460">
    <property type="entry name" value="Flg_bb_rod"/>
    <property type="match status" value="1"/>
</dbReference>
<evidence type="ECO:0000256" key="5">
    <source>
        <dbReference type="ARBA" id="ARBA00040228"/>
    </source>
</evidence>
<feature type="domain" description="Flagellar hook protein FlgE/F/G-like D1" evidence="9">
    <location>
        <begin position="85"/>
        <end position="145"/>
    </location>
</feature>
<keyword evidence="10" id="KW-0282">Flagellum</keyword>
<organism evidence="10 11">
    <name type="scientific">Tatumella punctata</name>
    <dbReference type="NCBI Taxonomy" id="399969"/>
    <lineage>
        <taxon>Bacteria</taxon>
        <taxon>Pseudomonadati</taxon>
        <taxon>Pseudomonadota</taxon>
        <taxon>Gammaproteobacteria</taxon>
        <taxon>Enterobacterales</taxon>
        <taxon>Erwiniaceae</taxon>
        <taxon>Tatumella</taxon>
    </lineage>
</organism>
<evidence type="ECO:0000256" key="1">
    <source>
        <dbReference type="ARBA" id="ARBA00004117"/>
    </source>
</evidence>
<dbReference type="Proteomes" id="UP001596215">
    <property type="component" value="Unassembled WGS sequence"/>
</dbReference>
<comment type="subcellular location">
    <subcellularLocation>
        <location evidence="1 6">Bacterial flagellum basal body</location>
    </subcellularLocation>
</comment>
<dbReference type="EMBL" id="JBHSUC010000006">
    <property type="protein sequence ID" value="MFC6361872.1"/>
    <property type="molecule type" value="Genomic_DNA"/>
</dbReference>
<dbReference type="RefSeq" id="WP_212708718.1">
    <property type="nucleotide sequence ID" value="NZ_BAAAFW010000037.1"/>
</dbReference>
<evidence type="ECO:0000259" key="9">
    <source>
        <dbReference type="Pfam" id="PF22692"/>
    </source>
</evidence>
<dbReference type="InterPro" id="IPR053967">
    <property type="entry name" value="LlgE_F_G-like_D1"/>
</dbReference>
<name>A0ABW1VQB3_9GAMM</name>
<dbReference type="NCBIfam" id="NF009280">
    <property type="entry name" value="PRK12640.1"/>
    <property type="match status" value="1"/>
</dbReference>
<evidence type="ECO:0000256" key="2">
    <source>
        <dbReference type="ARBA" id="ARBA00009677"/>
    </source>
</evidence>
<evidence type="ECO:0000259" key="8">
    <source>
        <dbReference type="Pfam" id="PF06429"/>
    </source>
</evidence>
<accession>A0ABW1VQB3</accession>
<proteinExistence type="inferred from homology"/>
<dbReference type="InterPro" id="IPR037925">
    <property type="entry name" value="FlgE/F/G-like"/>
</dbReference>
<dbReference type="InterPro" id="IPR019776">
    <property type="entry name" value="Flagellar_basal_body_rod_CS"/>
</dbReference>
<dbReference type="Pfam" id="PF06429">
    <property type="entry name" value="Flg_bbr_C"/>
    <property type="match status" value="1"/>
</dbReference>
<protein>
    <recommendedName>
        <fullName evidence="5 6">Flagellar basal-body rod protein FlgF</fullName>
    </recommendedName>
</protein>
<dbReference type="SUPFAM" id="SSF117143">
    <property type="entry name" value="Flagellar hook protein flgE"/>
    <property type="match status" value="1"/>
</dbReference>
<evidence type="ECO:0000256" key="4">
    <source>
        <dbReference type="ARBA" id="ARBA00038560"/>
    </source>
</evidence>
<keyword evidence="11" id="KW-1185">Reference proteome</keyword>